<protein>
    <submittedName>
        <fullName evidence="2">Uncharacterized protein LOC107489394</fullName>
    </submittedName>
</protein>
<dbReference type="Proteomes" id="UP000515211">
    <property type="component" value="Chromosome 5"/>
</dbReference>
<gene>
    <name evidence="2" type="primary">LOC107489394</name>
</gene>
<dbReference type="KEGG" id="adu:107489394"/>
<dbReference type="GeneID" id="107489394"/>
<dbReference type="RefSeq" id="XP_020998375.1">
    <property type="nucleotide sequence ID" value="XM_021142716.2"/>
</dbReference>
<reference evidence="2" key="2">
    <citation type="submission" date="2025-08" db="UniProtKB">
        <authorList>
            <consortium name="RefSeq"/>
        </authorList>
    </citation>
    <scope>IDENTIFICATION</scope>
    <source>
        <tissue evidence="2">Whole plant</tissue>
    </source>
</reference>
<dbReference type="AlphaFoldDB" id="A0A6P5NPM3"/>
<keyword evidence="1" id="KW-1185">Reference proteome</keyword>
<proteinExistence type="predicted"/>
<evidence type="ECO:0000313" key="1">
    <source>
        <dbReference type="Proteomes" id="UP000515211"/>
    </source>
</evidence>
<name>A0A6P5NPM3_ARADU</name>
<reference evidence="1" key="1">
    <citation type="journal article" date="2016" name="Nat. Genet.">
        <title>The genome sequences of Arachis duranensis and Arachis ipaensis, the diploid ancestors of cultivated peanut.</title>
        <authorList>
            <person name="Bertioli D.J."/>
            <person name="Cannon S.B."/>
            <person name="Froenicke L."/>
            <person name="Huang G."/>
            <person name="Farmer A.D."/>
            <person name="Cannon E.K."/>
            <person name="Liu X."/>
            <person name="Gao D."/>
            <person name="Clevenger J."/>
            <person name="Dash S."/>
            <person name="Ren L."/>
            <person name="Moretzsohn M.C."/>
            <person name="Shirasawa K."/>
            <person name="Huang W."/>
            <person name="Vidigal B."/>
            <person name="Abernathy B."/>
            <person name="Chu Y."/>
            <person name="Niederhuth C.E."/>
            <person name="Umale P."/>
            <person name="Araujo A.C."/>
            <person name="Kozik A."/>
            <person name="Kim K.D."/>
            <person name="Burow M.D."/>
            <person name="Varshney R.K."/>
            <person name="Wang X."/>
            <person name="Zhang X."/>
            <person name="Barkley N."/>
            <person name="Guimaraes P.M."/>
            <person name="Isobe S."/>
            <person name="Guo B."/>
            <person name="Liao B."/>
            <person name="Stalker H.T."/>
            <person name="Schmitz R.J."/>
            <person name="Scheffler B.E."/>
            <person name="Leal-Bertioli S.C."/>
            <person name="Xun X."/>
            <person name="Jackson S.A."/>
            <person name="Michelmore R."/>
            <person name="Ozias-Akins P."/>
        </authorList>
    </citation>
    <scope>NUCLEOTIDE SEQUENCE [LARGE SCALE GENOMIC DNA]</scope>
    <source>
        <strain evidence="1">cv. V14167</strain>
    </source>
</reference>
<evidence type="ECO:0000313" key="2">
    <source>
        <dbReference type="RefSeq" id="XP_020998375.1"/>
    </source>
</evidence>
<organism evidence="1 2">
    <name type="scientific">Arachis duranensis</name>
    <name type="common">Wild peanut</name>
    <dbReference type="NCBI Taxonomy" id="130453"/>
    <lineage>
        <taxon>Eukaryota</taxon>
        <taxon>Viridiplantae</taxon>
        <taxon>Streptophyta</taxon>
        <taxon>Embryophyta</taxon>
        <taxon>Tracheophyta</taxon>
        <taxon>Spermatophyta</taxon>
        <taxon>Magnoliopsida</taxon>
        <taxon>eudicotyledons</taxon>
        <taxon>Gunneridae</taxon>
        <taxon>Pentapetalae</taxon>
        <taxon>rosids</taxon>
        <taxon>fabids</taxon>
        <taxon>Fabales</taxon>
        <taxon>Fabaceae</taxon>
        <taxon>Papilionoideae</taxon>
        <taxon>50 kb inversion clade</taxon>
        <taxon>dalbergioids sensu lato</taxon>
        <taxon>Dalbergieae</taxon>
        <taxon>Pterocarpus clade</taxon>
        <taxon>Arachis</taxon>
    </lineage>
</organism>
<sequence>MLQRLLRRRSAPVTAPATICLAELSSDEIVCSLQRRSPLLQRRFSSGNNLRKRARNFIKLYEICCAFPPTIFSYGDLLHQRFSSMRSVAQVFPVASSCILRLFHLYRASLSIWVFDFLPCQKKLEKAMKFGKSLSNQIKKTLPECQAIGPCS</sequence>
<accession>A0A6P5NPM3</accession>